<gene>
    <name evidence="2" type="ORF">RHS04_06910</name>
</gene>
<name>A0A8H7H370_9AGAM</name>
<comment type="caution">
    <text evidence="2">The sequence shown here is derived from an EMBL/GenBank/DDBJ whole genome shotgun (WGS) entry which is preliminary data.</text>
</comment>
<sequence>MNGDGFGNEELVEIRDKVTNQNTEMTQLREELTSAKQEIMELRGLLIQRYRDIRQQETAKDMASFPSEIDETPTDLYNQHKLLKAQLSQ</sequence>
<protein>
    <submittedName>
        <fullName evidence="2">Uncharacterized protein</fullName>
    </submittedName>
</protein>
<dbReference type="Proteomes" id="UP000650582">
    <property type="component" value="Unassembled WGS sequence"/>
</dbReference>
<evidence type="ECO:0000256" key="1">
    <source>
        <dbReference type="SAM" id="Coils"/>
    </source>
</evidence>
<feature type="coiled-coil region" evidence="1">
    <location>
        <begin position="11"/>
        <end position="45"/>
    </location>
</feature>
<reference evidence="2" key="1">
    <citation type="submission" date="2020-09" db="EMBL/GenBank/DDBJ databases">
        <title>Comparative genome analyses of four rice-infecting Rhizoctonia solani isolates reveal extensive enrichment of homogalacturonan modification genes.</title>
        <authorList>
            <person name="Lee D.-Y."/>
            <person name="Jeon J."/>
            <person name="Kim K.-T."/>
            <person name="Cheong K."/>
            <person name="Song H."/>
            <person name="Choi G."/>
            <person name="Ko J."/>
            <person name="Opiyo S.O."/>
            <person name="Zuo S."/>
            <person name="Madhav S."/>
            <person name="Lee Y.-H."/>
            <person name="Wang G.-L."/>
        </authorList>
    </citation>
    <scope>NUCLEOTIDE SEQUENCE</scope>
    <source>
        <strain evidence="2">AG1-IA YN-7</strain>
    </source>
</reference>
<evidence type="ECO:0000313" key="3">
    <source>
        <dbReference type="Proteomes" id="UP000650582"/>
    </source>
</evidence>
<dbReference type="EMBL" id="JACYCC010000128">
    <property type="protein sequence ID" value="KAF8674955.1"/>
    <property type="molecule type" value="Genomic_DNA"/>
</dbReference>
<organism evidence="2 3">
    <name type="scientific">Rhizoctonia solani</name>
    <dbReference type="NCBI Taxonomy" id="456999"/>
    <lineage>
        <taxon>Eukaryota</taxon>
        <taxon>Fungi</taxon>
        <taxon>Dikarya</taxon>
        <taxon>Basidiomycota</taxon>
        <taxon>Agaricomycotina</taxon>
        <taxon>Agaricomycetes</taxon>
        <taxon>Cantharellales</taxon>
        <taxon>Ceratobasidiaceae</taxon>
        <taxon>Rhizoctonia</taxon>
    </lineage>
</organism>
<dbReference type="AlphaFoldDB" id="A0A8H7H370"/>
<keyword evidence="1" id="KW-0175">Coiled coil</keyword>
<evidence type="ECO:0000313" key="2">
    <source>
        <dbReference type="EMBL" id="KAF8674955.1"/>
    </source>
</evidence>
<proteinExistence type="predicted"/>
<accession>A0A8H7H370</accession>